<evidence type="ECO:0000313" key="3">
    <source>
        <dbReference type="Proteomes" id="UP001142374"/>
    </source>
</evidence>
<protein>
    <submittedName>
        <fullName evidence="2">Uncharacterized protein</fullName>
    </submittedName>
</protein>
<accession>A0A9X2LKS2</accession>
<comment type="caution">
    <text evidence="2">The sequence shown here is derived from an EMBL/GenBank/DDBJ whole genome shotgun (WGS) entry which is preliminary data.</text>
</comment>
<name>A0A9X2LKS2_9ACTN</name>
<gene>
    <name evidence="2" type="ORF">NQU55_25460</name>
</gene>
<organism evidence="2 3">
    <name type="scientific">Streptomyces telluris</name>
    <dbReference type="NCBI Taxonomy" id="2720021"/>
    <lineage>
        <taxon>Bacteria</taxon>
        <taxon>Bacillati</taxon>
        <taxon>Actinomycetota</taxon>
        <taxon>Actinomycetes</taxon>
        <taxon>Kitasatosporales</taxon>
        <taxon>Streptomycetaceae</taxon>
        <taxon>Streptomyces</taxon>
    </lineage>
</organism>
<feature type="region of interest" description="Disordered" evidence="1">
    <location>
        <begin position="281"/>
        <end position="300"/>
    </location>
</feature>
<evidence type="ECO:0000256" key="1">
    <source>
        <dbReference type="SAM" id="MobiDB-lite"/>
    </source>
</evidence>
<dbReference type="RefSeq" id="WP_240977026.1">
    <property type="nucleotide sequence ID" value="NZ_JAATER010000712.1"/>
</dbReference>
<evidence type="ECO:0000313" key="2">
    <source>
        <dbReference type="EMBL" id="MCQ8773087.1"/>
    </source>
</evidence>
<dbReference type="Proteomes" id="UP001142374">
    <property type="component" value="Unassembled WGS sequence"/>
</dbReference>
<dbReference type="AlphaFoldDB" id="A0A9X2LKS2"/>
<proteinExistence type="predicted"/>
<dbReference type="EMBL" id="JANIID010000027">
    <property type="protein sequence ID" value="MCQ8773087.1"/>
    <property type="molecule type" value="Genomic_DNA"/>
</dbReference>
<feature type="compositionally biased region" description="Pro residues" evidence="1">
    <location>
        <begin position="288"/>
        <end position="300"/>
    </location>
</feature>
<sequence>MTDEAAATPPNKALLGLMKEAGCSNAKLAAMVNALGARQGVVTRYTKASVTRWVQGMQPRDHTPEFIASALAEFLGRSISPADVGYVTAAQRPVIARAITYCDDVGETLHTLAELGSTDVSRRSLLGSVPFVAGALLDPQRKWLLWLLENDQAPRLAVVADSGPLERVEAMISMFDEMDNRFGGADVRTSIIQYLSTNVIPMLQRRGLDEHDRSRLFTAGAKLAATAGWCSYDAAEYGLAERYMIQALRLCAESGDRVLGGQILAGMSHLWPQTSATPAKASLSPVQAWPPPSAPAAPWA</sequence>
<reference evidence="2" key="1">
    <citation type="submission" date="2022-06" db="EMBL/GenBank/DDBJ databases">
        <title>WGS of actinobacteria.</title>
        <authorList>
            <person name="Thawai C."/>
        </authorList>
    </citation>
    <scope>NUCLEOTIDE SEQUENCE</scope>
    <source>
        <strain evidence="2">AA8</strain>
    </source>
</reference>
<keyword evidence="3" id="KW-1185">Reference proteome</keyword>